<keyword evidence="3 7" id="KW-0812">Transmembrane</keyword>
<dbReference type="KEGG" id="aaa:Acav_1367"/>
<keyword evidence="2" id="KW-1003">Cell membrane</keyword>
<evidence type="ECO:0000256" key="7">
    <source>
        <dbReference type="SAM" id="Phobius"/>
    </source>
</evidence>
<dbReference type="PANTHER" id="PTHR30619:SF1">
    <property type="entry name" value="RECOMBINATION PROTEIN 2"/>
    <property type="match status" value="1"/>
</dbReference>
<keyword evidence="5 7" id="KW-0472">Membrane</keyword>
<feature type="transmembrane region" description="Helical" evidence="7">
    <location>
        <begin position="31"/>
        <end position="50"/>
    </location>
</feature>
<name>F0Q1E1_PARA1</name>
<dbReference type="GO" id="GO:0030420">
    <property type="term" value="P:establishment of competence for transformation"/>
    <property type="evidence" value="ECO:0007669"/>
    <property type="project" value="InterPro"/>
</dbReference>
<dbReference type="Proteomes" id="UP000002482">
    <property type="component" value="Chromosome"/>
</dbReference>
<feature type="transmembrane region" description="Helical" evidence="7">
    <location>
        <begin position="565"/>
        <end position="583"/>
    </location>
</feature>
<reference evidence="9" key="1">
    <citation type="submission" date="2011-02" db="EMBL/GenBank/DDBJ databases">
        <title>Complete sequence of Acidovorax avenae subsp. avenae ATCC 19860.</title>
        <authorList>
            <consortium name="US DOE Joint Genome Institute"/>
            <person name="Lucas S."/>
            <person name="Copeland A."/>
            <person name="Lapidus A."/>
            <person name="Cheng J.-F."/>
            <person name="Goodwin L."/>
            <person name="Pitluck S."/>
            <person name="Chertkov O."/>
            <person name="Held B."/>
            <person name="Detter J.C."/>
            <person name="Han C."/>
            <person name="Tapia R."/>
            <person name="Land M."/>
            <person name="Hauser L."/>
            <person name="Kyrpides N."/>
            <person name="Ivanova N."/>
            <person name="Ovchinnikova G."/>
            <person name="Pagani I."/>
            <person name="Gordon S."/>
            <person name="Woyke T."/>
        </authorList>
    </citation>
    <scope>NUCLEOTIDE SEQUENCE</scope>
    <source>
        <strain evidence="9">ATCC 19860</strain>
    </source>
</reference>
<keyword evidence="10" id="KW-1185">Reference proteome</keyword>
<evidence type="ECO:0000256" key="3">
    <source>
        <dbReference type="ARBA" id="ARBA00022692"/>
    </source>
</evidence>
<evidence type="ECO:0000256" key="2">
    <source>
        <dbReference type="ARBA" id="ARBA00022475"/>
    </source>
</evidence>
<feature type="transmembrane region" description="Helical" evidence="7">
    <location>
        <begin position="534"/>
        <end position="558"/>
    </location>
</feature>
<dbReference type="GeneID" id="34238959"/>
<dbReference type="NCBIfam" id="TIGR00360">
    <property type="entry name" value="ComEC_N-term"/>
    <property type="match status" value="1"/>
</dbReference>
<feature type="transmembrane region" description="Helical" evidence="7">
    <location>
        <begin position="385"/>
        <end position="405"/>
    </location>
</feature>
<dbReference type="InterPro" id="IPR035681">
    <property type="entry name" value="ComA-like_MBL"/>
</dbReference>
<evidence type="ECO:0000313" key="10">
    <source>
        <dbReference type="Proteomes" id="UP000002482"/>
    </source>
</evidence>
<dbReference type="HOGENOM" id="CLU_010363_3_0_4"/>
<dbReference type="PANTHER" id="PTHR30619">
    <property type="entry name" value="DNA INTERNALIZATION/COMPETENCE PROTEIN COMEC/REC2"/>
    <property type="match status" value="1"/>
</dbReference>
<dbReference type="GO" id="GO:0005886">
    <property type="term" value="C:plasma membrane"/>
    <property type="evidence" value="ECO:0007669"/>
    <property type="project" value="UniProtKB-SubCell"/>
</dbReference>
<evidence type="ECO:0000256" key="1">
    <source>
        <dbReference type="ARBA" id="ARBA00004651"/>
    </source>
</evidence>
<dbReference type="CDD" id="cd07731">
    <property type="entry name" value="ComA-like_MBL-fold"/>
    <property type="match status" value="1"/>
</dbReference>
<feature type="transmembrane region" description="Helical" evidence="7">
    <location>
        <begin position="441"/>
        <end position="458"/>
    </location>
</feature>
<dbReference type="Pfam" id="PF13567">
    <property type="entry name" value="DUF4131"/>
    <property type="match status" value="1"/>
</dbReference>
<protein>
    <submittedName>
        <fullName evidence="9">DNA internalization-related competence protein ComEC/Rec2</fullName>
    </submittedName>
</protein>
<dbReference type="Gene3D" id="3.60.15.10">
    <property type="entry name" value="Ribonuclease Z/Hydroxyacylglutathione hydrolase-like"/>
    <property type="match status" value="1"/>
</dbReference>
<accession>F0Q1E1</accession>
<feature type="transmembrane region" description="Helical" evidence="7">
    <location>
        <begin position="603"/>
        <end position="628"/>
    </location>
</feature>
<dbReference type="NCBIfam" id="TIGR00361">
    <property type="entry name" value="ComEC_Rec2"/>
    <property type="match status" value="1"/>
</dbReference>
<keyword evidence="4 7" id="KW-1133">Transmembrane helix</keyword>
<proteinExistence type="predicted"/>
<feature type="transmembrane region" description="Helical" evidence="7">
    <location>
        <begin position="56"/>
        <end position="73"/>
    </location>
</feature>
<feature type="transmembrane region" description="Helical" evidence="7">
    <location>
        <begin position="470"/>
        <end position="503"/>
    </location>
</feature>
<dbReference type="OrthoDB" id="9761531at2"/>
<dbReference type="InterPro" id="IPR052159">
    <property type="entry name" value="Competence_DNA_uptake"/>
</dbReference>
<evidence type="ECO:0000256" key="6">
    <source>
        <dbReference type="SAM" id="MobiDB-lite"/>
    </source>
</evidence>
<evidence type="ECO:0000256" key="4">
    <source>
        <dbReference type="ARBA" id="ARBA00022989"/>
    </source>
</evidence>
<feature type="region of interest" description="Disordered" evidence="6">
    <location>
        <begin position="219"/>
        <end position="252"/>
    </location>
</feature>
<feature type="compositionally biased region" description="Low complexity" evidence="6">
    <location>
        <begin position="226"/>
        <end position="237"/>
    </location>
</feature>
<dbReference type="AlphaFoldDB" id="F0Q1E1"/>
<dbReference type="InterPro" id="IPR004477">
    <property type="entry name" value="ComEC_N"/>
</dbReference>
<dbReference type="InterPro" id="IPR025405">
    <property type="entry name" value="DUF4131"/>
</dbReference>
<dbReference type="SMART" id="SM00849">
    <property type="entry name" value="Lactamase_B"/>
    <property type="match status" value="1"/>
</dbReference>
<organism evidence="9 10">
    <name type="scientific">Paracidovorax avenae (strain ATCC 19860 / DSM 7227 / CCUG 15838 / JCM 20985 / LMG 2117 / NCPPB 1011)</name>
    <name type="common">Acidovorax avenae</name>
    <dbReference type="NCBI Taxonomy" id="643561"/>
    <lineage>
        <taxon>Bacteria</taxon>
        <taxon>Pseudomonadati</taxon>
        <taxon>Pseudomonadota</taxon>
        <taxon>Betaproteobacteria</taxon>
        <taxon>Burkholderiales</taxon>
        <taxon>Comamonadaceae</taxon>
        <taxon>Paracidovorax</taxon>
    </lineage>
</organism>
<dbReference type="InterPro" id="IPR001279">
    <property type="entry name" value="Metallo-B-lactamas"/>
</dbReference>
<feature type="transmembrane region" description="Helical" evidence="7">
    <location>
        <begin position="412"/>
        <end position="435"/>
    </location>
</feature>
<feature type="domain" description="Metallo-beta-lactamase" evidence="8">
    <location>
        <begin position="670"/>
        <end position="877"/>
    </location>
</feature>
<feature type="transmembrane region" description="Helical" evidence="7">
    <location>
        <begin position="635"/>
        <end position="652"/>
    </location>
</feature>
<dbReference type="Pfam" id="PF03772">
    <property type="entry name" value="Competence"/>
    <property type="match status" value="1"/>
</dbReference>
<dbReference type="SUPFAM" id="SSF56281">
    <property type="entry name" value="Metallo-hydrolase/oxidoreductase"/>
    <property type="match status" value="1"/>
</dbReference>
<evidence type="ECO:0000313" key="9">
    <source>
        <dbReference type="EMBL" id="ADX45289.1"/>
    </source>
</evidence>
<dbReference type="InterPro" id="IPR036866">
    <property type="entry name" value="RibonucZ/Hydroxyglut_hydro"/>
</dbReference>
<gene>
    <name evidence="9" type="ordered locus">Acav_1367</name>
</gene>
<feature type="region of interest" description="Disordered" evidence="6">
    <location>
        <begin position="159"/>
        <end position="200"/>
    </location>
</feature>
<feature type="compositionally biased region" description="Pro residues" evidence="6">
    <location>
        <begin position="238"/>
        <end position="252"/>
    </location>
</feature>
<dbReference type="RefSeq" id="WP_013593816.1">
    <property type="nucleotide sequence ID" value="NC_015138.1"/>
</dbReference>
<dbReference type="Pfam" id="PF00753">
    <property type="entry name" value="Lactamase_B"/>
    <property type="match status" value="1"/>
</dbReference>
<dbReference type="InterPro" id="IPR004797">
    <property type="entry name" value="Competence_ComEC/Rec2"/>
</dbReference>
<sequence length="952" mass="99749">MSRPASSATPPVPPSLSAPPSSPPIIEAGGWLWPALLLGSIAGALLQLMQPALWPVRVYAALLLAGVAAWVLARRLGRRRRPVARALPVSAPRCLAFCATALAAFAVCGLRAGACLSDALDPALEGRDLRIVAVVAAMPQPTDAGVRLRLEVESAWFTGQGGGRPRSGGPRPQRSGRKDRAEAEGGAGVRHAPGRPVRLPPLVDVSWPSGAPWFARHADGSRTKARAATAAAGTPDAAPAPPSSSPAPAPAPVPAVHVGERWEMTVRLNAPHGLRNPGGFDAELWLWEQGVQATGSVQAGARAERPVLLEAAPWWRHPVEQARQRVRDAILARLAPPQVSGADTDPQDLARRRAAGVVAALVTGDQRAIDRADWDVFRATGVAHLVSISGLHITLFAWVAAAVVGRLWRRSVLLCLAVPAPWAGLVGGVLLAAAYALFSGWAVPAQRTVCMLAVVGALRLSGRRWPWPQVWLLACAAVVAADPWALLQAGFWLSFVAVGVLFASDAATPPEVMPASRAAGRLRARLLALLREQWVVTLALTPLTVLLFGQISLVGFVANLAAIPWMTLVVTPLALLGVLWAPLWSAAAACLRPFAEGLQWLAAWPWATLSLPAAPLWAGVAGMAGGVLLVMRLPWALRLMGLPLLLPVLWWHPARPAAGQFELLAPDVGQGSAVLVRTAGHALLYDAGPRYGPQSDAGDRVLVPLLRAGGERLDRVVLSHRDTDHTGGAAAVLAAHPGADLWGSLEPGHPLEAQGARAITRCEAGRQWTWDGVRFEVLHPSPGALEGGGAGTAVSGPSAGREDRTNAVSCVLRISAPGASALLAGDIGRAQEAALAARGALLPADVLLVPHHGSRTSSSPVLLDAVRPRTAVVQAGHGNRYGHPAPDVLGRYAERGAQLVDSPACGAWSWQSARPLRWRCERDAARRYWHHAPPSAASAASAAAAAEAADPF</sequence>
<comment type="subcellular location">
    <subcellularLocation>
        <location evidence="1">Cell membrane</location>
        <topology evidence="1">Multi-pass membrane protein</topology>
    </subcellularLocation>
</comment>
<evidence type="ECO:0000259" key="8">
    <source>
        <dbReference type="SMART" id="SM00849"/>
    </source>
</evidence>
<dbReference type="EMBL" id="CP002521">
    <property type="protein sequence ID" value="ADX45289.1"/>
    <property type="molecule type" value="Genomic_DNA"/>
</dbReference>
<evidence type="ECO:0000256" key="5">
    <source>
        <dbReference type="ARBA" id="ARBA00023136"/>
    </source>
</evidence>